<feature type="region of interest" description="Disordered" evidence="1">
    <location>
        <begin position="55"/>
        <end position="81"/>
    </location>
</feature>
<protein>
    <submittedName>
        <fullName evidence="2">Uncharacterized protein</fullName>
    </submittedName>
</protein>
<keyword evidence="3" id="KW-1185">Reference proteome</keyword>
<organism evidence="2 3">
    <name type="scientific">Dorcoceras hygrometricum</name>
    <dbReference type="NCBI Taxonomy" id="472368"/>
    <lineage>
        <taxon>Eukaryota</taxon>
        <taxon>Viridiplantae</taxon>
        <taxon>Streptophyta</taxon>
        <taxon>Embryophyta</taxon>
        <taxon>Tracheophyta</taxon>
        <taxon>Spermatophyta</taxon>
        <taxon>Magnoliopsida</taxon>
        <taxon>eudicotyledons</taxon>
        <taxon>Gunneridae</taxon>
        <taxon>Pentapetalae</taxon>
        <taxon>asterids</taxon>
        <taxon>lamiids</taxon>
        <taxon>Lamiales</taxon>
        <taxon>Gesneriaceae</taxon>
        <taxon>Didymocarpoideae</taxon>
        <taxon>Trichosporeae</taxon>
        <taxon>Loxocarpinae</taxon>
        <taxon>Dorcoceras</taxon>
    </lineage>
</organism>
<dbReference type="AlphaFoldDB" id="A0A2Z6ZZC4"/>
<evidence type="ECO:0000313" key="2">
    <source>
        <dbReference type="EMBL" id="KZT75940.1"/>
    </source>
</evidence>
<evidence type="ECO:0000256" key="1">
    <source>
        <dbReference type="SAM" id="MobiDB-lite"/>
    </source>
</evidence>
<dbReference type="Proteomes" id="UP000250235">
    <property type="component" value="Unassembled WGS sequence"/>
</dbReference>
<reference evidence="2 3" key="1">
    <citation type="journal article" date="2015" name="Proc. Natl. Acad. Sci. U.S.A.">
        <title>The resurrection genome of Boea hygrometrica: A blueprint for survival of dehydration.</title>
        <authorList>
            <person name="Xiao L."/>
            <person name="Yang G."/>
            <person name="Zhang L."/>
            <person name="Yang X."/>
            <person name="Zhao S."/>
            <person name="Ji Z."/>
            <person name="Zhou Q."/>
            <person name="Hu M."/>
            <person name="Wang Y."/>
            <person name="Chen M."/>
            <person name="Xu Y."/>
            <person name="Jin H."/>
            <person name="Xiao X."/>
            <person name="Hu G."/>
            <person name="Bao F."/>
            <person name="Hu Y."/>
            <person name="Wan P."/>
            <person name="Li L."/>
            <person name="Deng X."/>
            <person name="Kuang T."/>
            <person name="Xiang C."/>
            <person name="Zhu J.K."/>
            <person name="Oliver M.J."/>
            <person name="He Y."/>
        </authorList>
    </citation>
    <scope>NUCLEOTIDE SEQUENCE [LARGE SCALE GENOMIC DNA]</scope>
    <source>
        <strain evidence="3">cv. XS01</strain>
    </source>
</reference>
<dbReference type="EMBL" id="KV173474">
    <property type="protein sequence ID" value="KZT75940.1"/>
    <property type="molecule type" value="Genomic_DNA"/>
</dbReference>
<proteinExistence type="predicted"/>
<accession>A0A2Z6ZZC4</accession>
<sequence length="114" mass="13104">MEYISGKRHLHILYRLGRKPGKTNHPHHEKMERLSKYVHVNEHLPIRHCAHYRSGNHGCVGENRASSNTDPETPKNPLRPDVSKLLKNLTIQASSMLITDSKFTCRVLTMKEAI</sequence>
<gene>
    <name evidence="2" type="ORF">F511_47036</name>
</gene>
<evidence type="ECO:0000313" key="3">
    <source>
        <dbReference type="Proteomes" id="UP000250235"/>
    </source>
</evidence>
<name>A0A2Z6ZZC4_9LAMI</name>